<dbReference type="Proteomes" id="UP001328733">
    <property type="component" value="Unassembled WGS sequence"/>
</dbReference>
<evidence type="ECO:0000313" key="1">
    <source>
        <dbReference type="EMBL" id="MEG3436591.1"/>
    </source>
</evidence>
<evidence type="ECO:0008006" key="3">
    <source>
        <dbReference type="Google" id="ProtNLM"/>
    </source>
</evidence>
<proteinExistence type="predicted"/>
<protein>
    <recommendedName>
        <fullName evidence="3">ABM domain-containing protein</fullName>
    </recommendedName>
</protein>
<dbReference type="RefSeq" id="WP_332864049.1">
    <property type="nucleotide sequence ID" value="NZ_JBAFSM010000008.1"/>
</dbReference>
<reference evidence="1 2" key="1">
    <citation type="submission" date="2024-01" db="EMBL/GenBank/DDBJ databases">
        <title>Genomic insights into the taxonomy and metabolism of the cyanobacterium Pannus brasiliensis CCIBt3594.</title>
        <authorList>
            <person name="Machado M."/>
            <person name="Botero N.B."/>
            <person name="Andreote A.P.D."/>
            <person name="Feitosa A.M.T."/>
            <person name="Popin R."/>
            <person name="Sivonen K."/>
            <person name="Fiore M.F."/>
        </authorList>
    </citation>
    <scope>NUCLEOTIDE SEQUENCE [LARGE SCALE GENOMIC DNA]</scope>
    <source>
        <strain evidence="1 2">CCIBt3594</strain>
    </source>
</reference>
<gene>
    <name evidence="1" type="ORF">V0288_05615</name>
</gene>
<dbReference type="AlphaFoldDB" id="A0AAW9QSF3"/>
<accession>A0AAW9QSF3</accession>
<evidence type="ECO:0000313" key="2">
    <source>
        <dbReference type="Proteomes" id="UP001328733"/>
    </source>
</evidence>
<dbReference type="SUPFAM" id="SSF54909">
    <property type="entry name" value="Dimeric alpha+beta barrel"/>
    <property type="match status" value="1"/>
</dbReference>
<dbReference type="InterPro" id="IPR011008">
    <property type="entry name" value="Dimeric_a/b-barrel"/>
</dbReference>
<comment type="caution">
    <text evidence="1">The sequence shown here is derived from an EMBL/GenBank/DDBJ whole genome shotgun (WGS) entry which is preliminary data.</text>
</comment>
<dbReference type="EMBL" id="JBAFSM010000008">
    <property type="protein sequence ID" value="MEG3436591.1"/>
    <property type="molecule type" value="Genomic_DNA"/>
</dbReference>
<sequence length="79" mass="9005">MITFTRTFVLPVDNRETAIEKIQHLYTEVMPVRSGFIASKLKFSDDRSRVVAIANWESEAGFIALQETEAFQDLARQIG</sequence>
<name>A0AAW9QSF3_9CHRO</name>
<organism evidence="1 2">
    <name type="scientific">Pannus brasiliensis CCIBt3594</name>
    <dbReference type="NCBI Taxonomy" id="1427578"/>
    <lineage>
        <taxon>Bacteria</taxon>
        <taxon>Bacillati</taxon>
        <taxon>Cyanobacteriota</taxon>
        <taxon>Cyanophyceae</taxon>
        <taxon>Oscillatoriophycideae</taxon>
        <taxon>Chroococcales</taxon>
        <taxon>Microcystaceae</taxon>
        <taxon>Pannus</taxon>
    </lineage>
</organism>
<dbReference type="Gene3D" id="3.30.70.100">
    <property type="match status" value="1"/>
</dbReference>
<keyword evidence="2" id="KW-1185">Reference proteome</keyword>